<organism evidence="2 3">
    <name type="scientific">Pocillopora damicornis</name>
    <name type="common">Cauliflower coral</name>
    <name type="synonym">Millepora damicornis</name>
    <dbReference type="NCBI Taxonomy" id="46731"/>
    <lineage>
        <taxon>Eukaryota</taxon>
        <taxon>Metazoa</taxon>
        <taxon>Cnidaria</taxon>
        <taxon>Anthozoa</taxon>
        <taxon>Hexacorallia</taxon>
        <taxon>Scleractinia</taxon>
        <taxon>Astrocoeniina</taxon>
        <taxon>Pocilloporidae</taxon>
        <taxon>Pocillopora</taxon>
    </lineage>
</organism>
<evidence type="ECO:0000256" key="1">
    <source>
        <dbReference type="SAM" id="MobiDB-lite"/>
    </source>
</evidence>
<dbReference type="AlphaFoldDB" id="A0A3M6TWI3"/>
<feature type="compositionally biased region" description="Acidic residues" evidence="1">
    <location>
        <begin position="84"/>
        <end position="113"/>
    </location>
</feature>
<dbReference type="EMBL" id="RCHS01002783">
    <property type="protein sequence ID" value="RMX45785.1"/>
    <property type="molecule type" value="Genomic_DNA"/>
</dbReference>
<reference evidence="2 3" key="1">
    <citation type="journal article" date="2018" name="Sci. Rep.">
        <title>Comparative analysis of the Pocillopora damicornis genome highlights role of immune system in coral evolution.</title>
        <authorList>
            <person name="Cunning R."/>
            <person name="Bay R.A."/>
            <person name="Gillette P."/>
            <person name="Baker A.C."/>
            <person name="Traylor-Knowles N."/>
        </authorList>
    </citation>
    <scope>NUCLEOTIDE SEQUENCE [LARGE SCALE GENOMIC DNA]</scope>
    <source>
        <strain evidence="2">RSMAS</strain>
        <tissue evidence="2">Whole animal</tissue>
    </source>
</reference>
<evidence type="ECO:0000313" key="2">
    <source>
        <dbReference type="EMBL" id="RMX45785.1"/>
    </source>
</evidence>
<feature type="region of interest" description="Disordered" evidence="1">
    <location>
        <begin position="22"/>
        <end position="129"/>
    </location>
</feature>
<proteinExistence type="predicted"/>
<accession>A0A3M6TWI3</accession>
<comment type="caution">
    <text evidence="2">The sequence shown here is derived from an EMBL/GenBank/DDBJ whole genome shotgun (WGS) entry which is preliminary data.</text>
</comment>
<protein>
    <submittedName>
        <fullName evidence="2">Uncharacterized protein</fullName>
    </submittedName>
</protein>
<keyword evidence="3" id="KW-1185">Reference proteome</keyword>
<dbReference type="Proteomes" id="UP000275408">
    <property type="component" value="Unassembled WGS sequence"/>
</dbReference>
<name>A0A3M6TWI3_POCDA</name>
<sequence>MQFLEVIKGKLIEQCLVTLATTDLPEETEAPGATEGPEETEAPEVTEGPEETEAPGATEGPEETEAPGVTEGPEETESPGATEGPEETEAPEVTEGPEETEAPEPTEGPEETEAPGATEGPEETEAPETTTINILDVTADRIQLEMAKLQTVFCVVCLRGKNKIVFVVVVVVARPVLVYWAVCGHENEISKQLKYEIEKSRKNRPADIES</sequence>
<evidence type="ECO:0000313" key="3">
    <source>
        <dbReference type="Proteomes" id="UP000275408"/>
    </source>
</evidence>
<gene>
    <name evidence="2" type="ORF">pdam_00004135</name>
</gene>
<feature type="compositionally biased region" description="Acidic residues" evidence="1">
    <location>
        <begin position="36"/>
        <end position="53"/>
    </location>
</feature>